<dbReference type="PANTHER" id="PTHR23501:SF198">
    <property type="entry name" value="AZOLE RESISTANCE PROTEIN 1-RELATED"/>
    <property type="match status" value="1"/>
</dbReference>
<organism evidence="8 9">
    <name type="scientific">Cudoniella acicularis</name>
    <dbReference type="NCBI Taxonomy" id="354080"/>
    <lineage>
        <taxon>Eukaryota</taxon>
        <taxon>Fungi</taxon>
        <taxon>Dikarya</taxon>
        <taxon>Ascomycota</taxon>
        <taxon>Pezizomycotina</taxon>
        <taxon>Leotiomycetes</taxon>
        <taxon>Helotiales</taxon>
        <taxon>Tricladiaceae</taxon>
        <taxon>Cudoniella</taxon>
    </lineage>
</organism>
<dbReference type="Pfam" id="PF07690">
    <property type="entry name" value="MFS_1"/>
    <property type="match status" value="1"/>
</dbReference>
<feature type="transmembrane region" description="Helical" evidence="6">
    <location>
        <begin position="200"/>
        <end position="217"/>
    </location>
</feature>
<keyword evidence="9" id="KW-1185">Reference proteome</keyword>
<evidence type="ECO:0000259" key="7">
    <source>
        <dbReference type="PROSITE" id="PS50850"/>
    </source>
</evidence>
<evidence type="ECO:0000313" key="8">
    <source>
        <dbReference type="EMBL" id="KAF4629185.1"/>
    </source>
</evidence>
<dbReference type="SUPFAM" id="SSF103473">
    <property type="entry name" value="MFS general substrate transporter"/>
    <property type="match status" value="1"/>
</dbReference>
<comment type="caution">
    <text evidence="8">The sequence shown here is derived from an EMBL/GenBank/DDBJ whole genome shotgun (WGS) entry which is preliminary data.</text>
</comment>
<feature type="transmembrane region" description="Helical" evidence="6">
    <location>
        <begin position="420"/>
        <end position="441"/>
    </location>
</feature>
<feature type="transmembrane region" description="Helical" evidence="6">
    <location>
        <begin position="176"/>
        <end position="193"/>
    </location>
</feature>
<evidence type="ECO:0000313" key="9">
    <source>
        <dbReference type="Proteomes" id="UP000566819"/>
    </source>
</evidence>
<dbReference type="GO" id="GO:0005886">
    <property type="term" value="C:plasma membrane"/>
    <property type="evidence" value="ECO:0007669"/>
    <property type="project" value="TreeGrafter"/>
</dbReference>
<evidence type="ECO:0000256" key="4">
    <source>
        <dbReference type="ARBA" id="ARBA00023136"/>
    </source>
</evidence>
<gene>
    <name evidence="8" type="ORF">G7Y89_g8968</name>
</gene>
<dbReference type="AlphaFoldDB" id="A0A8H4RHV8"/>
<protein>
    <recommendedName>
        <fullName evidence="7">Major facilitator superfamily (MFS) profile domain-containing protein</fullName>
    </recommendedName>
</protein>
<dbReference type="OrthoDB" id="10021397at2759"/>
<reference evidence="8 9" key="1">
    <citation type="submission" date="2020-03" db="EMBL/GenBank/DDBJ databases">
        <title>Draft Genome Sequence of Cudoniella acicularis.</title>
        <authorList>
            <person name="Buettner E."/>
            <person name="Kellner H."/>
        </authorList>
    </citation>
    <scope>NUCLEOTIDE SEQUENCE [LARGE SCALE GENOMIC DNA]</scope>
    <source>
        <strain evidence="8 9">DSM 108380</strain>
    </source>
</reference>
<dbReference type="GO" id="GO:0022857">
    <property type="term" value="F:transmembrane transporter activity"/>
    <property type="evidence" value="ECO:0007669"/>
    <property type="project" value="InterPro"/>
</dbReference>
<evidence type="ECO:0000256" key="3">
    <source>
        <dbReference type="ARBA" id="ARBA00022989"/>
    </source>
</evidence>
<evidence type="ECO:0000256" key="2">
    <source>
        <dbReference type="ARBA" id="ARBA00022692"/>
    </source>
</evidence>
<feature type="transmembrane region" description="Helical" evidence="6">
    <location>
        <begin position="286"/>
        <end position="306"/>
    </location>
</feature>
<keyword evidence="3 6" id="KW-1133">Transmembrane helix</keyword>
<feature type="transmembrane region" description="Helical" evidence="6">
    <location>
        <begin position="254"/>
        <end position="274"/>
    </location>
</feature>
<proteinExistence type="predicted"/>
<feature type="transmembrane region" description="Helical" evidence="6">
    <location>
        <begin position="146"/>
        <end position="164"/>
    </location>
</feature>
<dbReference type="Gene3D" id="1.20.1250.20">
    <property type="entry name" value="MFS general substrate transporter like domains"/>
    <property type="match status" value="1"/>
</dbReference>
<evidence type="ECO:0000256" key="5">
    <source>
        <dbReference type="SAM" id="MobiDB-lite"/>
    </source>
</evidence>
<feature type="domain" description="Major facilitator superfamily (MFS) profile" evidence="7">
    <location>
        <begin position="96"/>
        <end position="490"/>
    </location>
</feature>
<feature type="transmembrane region" description="Helical" evidence="6">
    <location>
        <begin position="355"/>
        <end position="376"/>
    </location>
</feature>
<name>A0A8H4RHV8_9HELO</name>
<feature type="transmembrane region" description="Helical" evidence="6">
    <location>
        <begin position="388"/>
        <end position="408"/>
    </location>
</feature>
<keyword evidence="4 6" id="KW-0472">Membrane</keyword>
<sequence>MTPRQSNEDLLAWHSSVESDAQVANGQTFILLQENVNCADIQPTRTVNEACPAPVEQLPSENHPSEAEPQVSSAIESEPCTVPKPTDQEVESLELDRYVSRSSGDSRGLSTGILNTAVAKSPSIAATVNTTAEEDSEEESEYQCNIKIGLVTIGLFLGSFTAAFDDSILVDPGWYGYSYFLTVALCGTLYAFFNVKHTYLTALLVLEVGSIVYAITVNPPILIAGRAIAGVGTAALFTRGMVIIGLDVPLRKRATFVVILSSMFGVWTILGPLLGEAITARLNWRLCFSLNLPFGFVALIIIFIFFEEPRRKTESSTIKEKIASYDGNYYMIPYLVSITLTSLIIGVAITKLGYYNLFVLGGGVIFAVGCGLLYLLGTGDGAGTWIGYQLVVGIGAGACIQIPFLSVQAVLPRKYMPKEIALIAFFNALGGIVSAPIANAVSSNELVKQLQARVPLLDTNVIVTAGLSNVSQEMCEITHNHTVTTEDIWK</sequence>
<comment type="subcellular location">
    <subcellularLocation>
        <location evidence="1">Membrane</location>
        <topology evidence="1">Multi-pass membrane protein</topology>
    </subcellularLocation>
</comment>
<feature type="transmembrane region" description="Helical" evidence="6">
    <location>
        <begin position="223"/>
        <end position="242"/>
    </location>
</feature>
<accession>A0A8H4RHV8</accession>
<dbReference type="EMBL" id="JAAMPI010000709">
    <property type="protein sequence ID" value="KAF4629185.1"/>
    <property type="molecule type" value="Genomic_DNA"/>
</dbReference>
<dbReference type="InterPro" id="IPR020846">
    <property type="entry name" value="MFS_dom"/>
</dbReference>
<evidence type="ECO:0000256" key="6">
    <source>
        <dbReference type="SAM" id="Phobius"/>
    </source>
</evidence>
<feature type="region of interest" description="Disordered" evidence="5">
    <location>
        <begin position="55"/>
        <end position="88"/>
    </location>
</feature>
<feature type="transmembrane region" description="Helical" evidence="6">
    <location>
        <begin position="327"/>
        <end position="349"/>
    </location>
</feature>
<dbReference type="PROSITE" id="PS50850">
    <property type="entry name" value="MFS"/>
    <property type="match status" value="1"/>
</dbReference>
<dbReference type="Proteomes" id="UP000566819">
    <property type="component" value="Unassembled WGS sequence"/>
</dbReference>
<dbReference type="PANTHER" id="PTHR23501">
    <property type="entry name" value="MAJOR FACILITATOR SUPERFAMILY"/>
    <property type="match status" value="1"/>
</dbReference>
<keyword evidence="2 6" id="KW-0812">Transmembrane</keyword>
<dbReference type="InterPro" id="IPR011701">
    <property type="entry name" value="MFS"/>
</dbReference>
<dbReference type="InterPro" id="IPR036259">
    <property type="entry name" value="MFS_trans_sf"/>
</dbReference>
<evidence type="ECO:0000256" key="1">
    <source>
        <dbReference type="ARBA" id="ARBA00004141"/>
    </source>
</evidence>